<evidence type="ECO:0000259" key="7">
    <source>
        <dbReference type="Pfam" id="PF00171"/>
    </source>
</evidence>
<comment type="caution">
    <text evidence="8">The sequence shown here is derived from an EMBL/GenBank/DDBJ whole genome shotgun (WGS) entry which is preliminary data.</text>
</comment>
<dbReference type="EMBL" id="BAABKN010000008">
    <property type="protein sequence ID" value="GAA4729995.1"/>
    <property type="molecule type" value="Genomic_DNA"/>
</dbReference>
<dbReference type="RefSeq" id="WP_345525724.1">
    <property type="nucleotide sequence ID" value="NZ_BAABKN010000008.1"/>
</dbReference>
<dbReference type="PROSITE" id="PS00687">
    <property type="entry name" value="ALDEHYDE_DEHYDR_GLU"/>
    <property type="match status" value="1"/>
</dbReference>
<dbReference type="InterPro" id="IPR015590">
    <property type="entry name" value="Aldehyde_DH_dom"/>
</dbReference>
<dbReference type="InterPro" id="IPR012394">
    <property type="entry name" value="Aldehyde_DH_NAD(P)"/>
</dbReference>
<keyword evidence="9" id="KW-1185">Reference proteome</keyword>
<organism evidence="8 9">
    <name type="scientific">Nocardioides endophyticus</name>
    <dbReference type="NCBI Taxonomy" id="1353775"/>
    <lineage>
        <taxon>Bacteria</taxon>
        <taxon>Bacillati</taxon>
        <taxon>Actinomycetota</taxon>
        <taxon>Actinomycetes</taxon>
        <taxon>Propionibacteriales</taxon>
        <taxon>Nocardioidaceae</taxon>
        <taxon>Nocardioides</taxon>
    </lineage>
</organism>
<dbReference type="PIRSF" id="PIRSF036492">
    <property type="entry name" value="ALDH"/>
    <property type="match status" value="1"/>
</dbReference>
<evidence type="ECO:0000256" key="5">
    <source>
        <dbReference type="RuleBase" id="RU003345"/>
    </source>
</evidence>
<dbReference type="PANTHER" id="PTHR43570:SF16">
    <property type="entry name" value="ALDEHYDE DEHYDROGENASE TYPE III, ISOFORM Q"/>
    <property type="match status" value="1"/>
</dbReference>
<keyword evidence="2 3" id="KW-0560">Oxidoreductase</keyword>
<dbReference type="Proteomes" id="UP001499882">
    <property type="component" value="Unassembled WGS sequence"/>
</dbReference>
<gene>
    <name evidence="8" type="ORF">GCM10023350_11540</name>
</gene>
<feature type="region of interest" description="Disordered" evidence="6">
    <location>
        <begin position="1"/>
        <end position="28"/>
    </location>
</feature>
<evidence type="ECO:0000256" key="3">
    <source>
        <dbReference type="PIRNR" id="PIRNR036492"/>
    </source>
</evidence>
<dbReference type="Gene3D" id="3.40.309.10">
    <property type="entry name" value="Aldehyde Dehydrogenase, Chain A, domain 2"/>
    <property type="match status" value="1"/>
</dbReference>
<dbReference type="InterPro" id="IPR016163">
    <property type="entry name" value="Ald_DH_C"/>
</dbReference>
<evidence type="ECO:0000256" key="1">
    <source>
        <dbReference type="ARBA" id="ARBA00009986"/>
    </source>
</evidence>
<comment type="similarity">
    <text evidence="1 3 5">Belongs to the aldehyde dehydrogenase family.</text>
</comment>
<accession>A0ABP8YL54</accession>
<feature type="domain" description="Aldehyde dehydrogenase" evidence="7">
    <location>
        <begin position="39"/>
        <end position="454"/>
    </location>
</feature>
<reference evidence="9" key="1">
    <citation type="journal article" date="2019" name="Int. J. Syst. Evol. Microbiol.">
        <title>The Global Catalogue of Microorganisms (GCM) 10K type strain sequencing project: providing services to taxonomists for standard genome sequencing and annotation.</title>
        <authorList>
            <consortium name="The Broad Institute Genomics Platform"/>
            <consortium name="The Broad Institute Genome Sequencing Center for Infectious Disease"/>
            <person name="Wu L."/>
            <person name="Ma J."/>
        </authorList>
    </citation>
    <scope>NUCLEOTIDE SEQUENCE [LARGE SCALE GENOMIC DNA]</scope>
    <source>
        <strain evidence="9">JCM 18532</strain>
    </source>
</reference>
<dbReference type="CDD" id="cd07087">
    <property type="entry name" value="ALDH_F3-13-14_CALDH-like"/>
    <property type="match status" value="1"/>
</dbReference>
<dbReference type="InterPro" id="IPR029510">
    <property type="entry name" value="Ald_DH_CS_GLU"/>
</dbReference>
<evidence type="ECO:0000256" key="4">
    <source>
        <dbReference type="PROSITE-ProRule" id="PRU10007"/>
    </source>
</evidence>
<dbReference type="Pfam" id="PF00171">
    <property type="entry name" value="Aldedh"/>
    <property type="match status" value="1"/>
</dbReference>
<evidence type="ECO:0000313" key="8">
    <source>
        <dbReference type="EMBL" id="GAA4729995.1"/>
    </source>
</evidence>
<protein>
    <recommendedName>
        <fullName evidence="3">Aldehyde dehydrogenase</fullName>
    </recommendedName>
</protein>
<proteinExistence type="inferred from homology"/>
<name>A0ABP8YL54_9ACTN</name>
<dbReference type="InterPro" id="IPR016161">
    <property type="entry name" value="Ald_DH/histidinol_DH"/>
</dbReference>
<dbReference type="InterPro" id="IPR016162">
    <property type="entry name" value="Ald_DH_N"/>
</dbReference>
<dbReference type="PANTHER" id="PTHR43570">
    <property type="entry name" value="ALDEHYDE DEHYDROGENASE"/>
    <property type="match status" value="1"/>
</dbReference>
<feature type="active site" evidence="4">
    <location>
        <position position="237"/>
    </location>
</feature>
<evidence type="ECO:0000256" key="2">
    <source>
        <dbReference type="ARBA" id="ARBA00023002"/>
    </source>
</evidence>
<evidence type="ECO:0000256" key="6">
    <source>
        <dbReference type="SAM" id="MobiDB-lite"/>
    </source>
</evidence>
<dbReference type="SUPFAM" id="SSF53720">
    <property type="entry name" value="ALDH-like"/>
    <property type="match status" value="1"/>
</dbReference>
<sequence>MTTSTAPATTRPIGRPLMDPPAPDLSAQELPSVTVTRLRETFATGRTRSLAWRERQLQQLLTMLETEEAAIAKALGEDLDRFPGAAWSADIATTRIEVRDALKNFRKWARRERHLLPFSTWPSRGFIEREPLGTVLVIGAWNFPFYLTLGPLVGALAAGNAVVVKPSELAPASSRTIKDLVEKYLDTDAVAVVEGGVEVTQALLAQGFDHCLFTGSPQTGKKIMEAASATLTPVTLELGGKSPAIVTADADLDVAARRIVWSKLANSGQTCITTDYVIVDRAVQKPFLEKLLATVTAFTEERPDGQPVINRRQYDRLLALIQADHGGQVIAGGTVDDERCLIDFTVILDPSPDSAVLAEEIFGPILPIVTVESLDGAIAHVGRGPKPLAAYLFSGNRNDHARVVRDVSAGGIVINHALLHCLSPQLPFGGVGNSGMGSYHGKWGFDTFSHLKSVVRTWTRPDIPLLYPPHTEAKARIIRKVL</sequence>
<dbReference type="Gene3D" id="3.40.605.10">
    <property type="entry name" value="Aldehyde Dehydrogenase, Chain A, domain 1"/>
    <property type="match status" value="1"/>
</dbReference>
<evidence type="ECO:0000313" key="9">
    <source>
        <dbReference type="Proteomes" id="UP001499882"/>
    </source>
</evidence>